<dbReference type="InterPro" id="IPR016024">
    <property type="entry name" value="ARM-type_fold"/>
</dbReference>
<dbReference type="GO" id="GO:0031267">
    <property type="term" value="F:small GTPase binding"/>
    <property type="evidence" value="ECO:0007669"/>
    <property type="project" value="InterPro"/>
</dbReference>
<dbReference type="PANTHER" id="PTHR15952:SF11">
    <property type="entry name" value="EXPORTIN-T"/>
    <property type="match status" value="1"/>
</dbReference>
<dbReference type="GO" id="GO:0016363">
    <property type="term" value="C:nuclear matrix"/>
    <property type="evidence" value="ECO:0007669"/>
    <property type="project" value="TreeGrafter"/>
</dbReference>
<evidence type="ECO:0000256" key="11">
    <source>
        <dbReference type="SAM" id="MobiDB-lite"/>
    </source>
</evidence>
<evidence type="ECO:0000256" key="7">
    <source>
        <dbReference type="ARBA" id="ARBA00023242"/>
    </source>
</evidence>
<keyword evidence="4 10" id="KW-0963">Cytoplasm</keyword>
<dbReference type="PANTHER" id="PTHR15952">
    <property type="entry name" value="EXPORTIN-T/LOS1"/>
    <property type="match status" value="1"/>
</dbReference>
<dbReference type="Pfam" id="PF19282">
    <property type="entry name" value="Exportin-T"/>
    <property type="match status" value="2"/>
</dbReference>
<keyword evidence="6 10" id="KW-0694">RNA-binding</keyword>
<evidence type="ECO:0000256" key="10">
    <source>
        <dbReference type="RuleBase" id="RU366037"/>
    </source>
</evidence>
<feature type="compositionally biased region" description="Polar residues" evidence="11">
    <location>
        <begin position="975"/>
        <end position="991"/>
    </location>
</feature>
<evidence type="ECO:0000256" key="4">
    <source>
        <dbReference type="ARBA" id="ARBA00022490"/>
    </source>
</evidence>
<evidence type="ECO:0000313" key="15">
    <source>
        <dbReference type="Proteomes" id="UP000232323"/>
    </source>
</evidence>
<dbReference type="Proteomes" id="UP000232323">
    <property type="component" value="Unassembled WGS sequence"/>
</dbReference>
<dbReference type="GO" id="GO:0005737">
    <property type="term" value="C:cytoplasm"/>
    <property type="evidence" value="ECO:0007669"/>
    <property type="project" value="UniProtKB-SubCell"/>
</dbReference>
<dbReference type="STRING" id="1157962.A0A250XMU3"/>
<evidence type="ECO:0000256" key="5">
    <source>
        <dbReference type="ARBA" id="ARBA00022555"/>
    </source>
</evidence>
<proteinExistence type="inferred from homology"/>
<protein>
    <recommendedName>
        <fullName evidence="2 10">Exportin-T</fullName>
    </recommendedName>
    <alternativeName>
        <fullName evidence="8 10">Exportin(tRNA)</fullName>
    </alternativeName>
    <alternativeName>
        <fullName evidence="9 10">tRNA exportin</fullName>
    </alternativeName>
</protein>
<dbReference type="GO" id="GO:0071528">
    <property type="term" value="P:tRNA re-export from nucleus"/>
    <property type="evidence" value="ECO:0007669"/>
    <property type="project" value="UniProtKB-UniRule"/>
</dbReference>
<accession>A0A250XMU3</accession>
<keyword evidence="15" id="KW-1185">Reference proteome</keyword>
<comment type="similarity">
    <text evidence="10">Belongs to the exportin family.</text>
</comment>
<evidence type="ECO:0000256" key="1">
    <source>
        <dbReference type="ARBA" id="ARBA00004496"/>
    </source>
</evidence>
<feature type="domain" description="Exportin-1/Importin-beta-like" evidence="12">
    <location>
        <begin position="103"/>
        <end position="254"/>
    </location>
</feature>
<dbReference type="InterPro" id="IPR040017">
    <property type="entry name" value="XPOT"/>
</dbReference>
<evidence type="ECO:0000256" key="2">
    <source>
        <dbReference type="ARBA" id="ARBA00018928"/>
    </source>
</evidence>
<name>A0A250XMU3_9CHLO</name>
<reference evidence="14 15" key="1">
    <citation type="submission" date="2017-08" db="EMBL/GenBank/DDBJ databases">
        <title>Acidophilic green algal genome provides insights into adaptation to an acidic environment.</title>
        <authorList>
            <person name="Hirooka S."/>
            <person name="Hirose Y."/>
            <person name="Kanesaki Y."/>
            <person name="Higuchi S."/>
            <person name="Fujiwara T."/>
            <person name="Onuma R."/>
            <person name="Era A."/>
            <person name="Ohbayashi R."/>
            <person name="Uzuka A."/>
            <person name="Nozaki H."/>
            <person name="Yoshikawa H."/>
            <person name="Miyagishima S.Y."/>
        </authorList>
    </citation>
    <scope>NUCLEOTIDE SEQUENCE [LARGE SCALE GENOMIC DNA]</scope>
    <source>
        <strain evidence="14 15">NIES-2499</strain>
    </source>
</reference>
<comment type="caution">
    <text evidence="14">The sequence shown here is derived from an EMBL/GenBank/DDBJ whole genome shotgun (WGS) entry which is preliminary data.</text>
</comment>
<evidence type="ECO:0000256" key="8">
    <source>
        <dbReference type="ARBA" id="ARBA00029784"/>
    </source>
</evidence>
<comment type="function">
    <text evidence="10">tRNA nucleus export receptor which facilitates tRNA translocation across the nuclear pore complex.</text>
</comment>
<evidence type="ECO:0000259" key="12">
    <source>
        <dbReference type="Pfam" id="PF08389"/>
    </source>
</evidence>
<dbReference type="Pfam" id="PF08389">
    <property type="entry name" value="Xpo1"/>
    <property type="match status" value="1"/>
</dbReference>
<gene>
    <name evidence="14" type="ORF">CEUSTIGMA_g11765.t1</name>
</gene>
<evidence type="ECO:0000256" key="9">
    <source>
        <dbReference type="ARBA" id="ARBA00032199"/>
    </source>
</evidence>
<feature type="domain" description="Exportin-T C-terminal" evidence="13">
    <location>
        <begin position="894"/>
        <end position="1099"/>
    </location>
</feature>
<comment type="subcellular location">
    <subcellularLocation>
        <location evidence="1 10">Cytoplasm</location>
    </subcellularLocation>
    <subcellularLocation>
        <location evidence="10">Nucleus</location>
    </subcellularLocation>
    <text evidence="10">Shuttles between the nucleus and the cytoplasm.</text>
</comment>
<dbReference type="InterPro" id="IPR045546">
    <property type="entry name" value="Exportin-T_C"/>
</dbReference>
<evidence type="ECO:0000256" key="3">
    <source>
        <dbReference type="ARBA" id="ARBA00022448"/>
    </source>
</evidence>
<evidence type="ECO:0000256" key="6">
    <source>
        <dbReference type="ARBA" id="ARBA00022884"/>
    </source>
</evidence>
<dbReference type="EMBL" id="BEGY01000123">
    <property type="protein sequence ID" value="GAX84343.1"/>
    <property type="molecule type" value="Genomic_DNA"/>
</dbReference>
<dbReference type="SUPFAM" id="SSF48371">
    <property type="entry name" value="ARM repeat"/>
    <property type="match status" value="1"/>
</dbReference>
<organism evidence="14 15">
    <name type="scientific">Chlamydomonas eustigma</name>
    <dbReference type="NCBI Taxonomy" id="1157962"/>
    <lineage>
        <taxon>Eukaryota</taxon>
        <taxon>Viridiplantae</taxon>
        <taxon>Chlorophyta</taxon>
        <taxon>core chlorophytes</taxon>
        <taxon>Chlorophyceae</taxon>
        <taxon>CS clade</taxon>
        <taxon>Chlamydomonadales</taxon>
        <taxon>Chlamydomonadaceae</taxon>
        <taxon>Chlamydomonas</taxon>
    </lineage>
</organism>
<dbReference type="InterPro" id="IPR011989">
    <property type="entry name" value="ARM-like"/>
</dbReference>
<dbReference type="OrthoDB" id="26399at2759"/>
<sequence>MSDDFERALLITFDYTGGVDATLKERANVFISDIKKNPDVWRLCCERFSVTAYIEIKFWCLQTLQEVIRSSYTAMSDASKTEIKSALLTWLQRDCLNLKSGLPTFLRNKLAQTIVAVLQFEYPSCWPGFFHDLISAMNQGEGIVDMFCRVLVSVDEDLVSLDIPRSQDESKLSMHIKDSMREHSISDIASAWYALVDLYRTKRPALATSVLQTMQRYVPWIDISLVAHPKFVALLLSLLESSDTALAAAAADCLTEVVSKRMDALPKLTLFESMGIVSKCANWSGGIPLPSSRAGVGSDGAEDDGLDEEGEGLLGRCAHLLATLATEILDSLKRLENGVISLAAIGLSVDDEAAVEVKGGSELGSRQLAALFPVILTAFKSGVEEVALPLMPFMHAYTARLKVQQKRSQGLPAEATMHIHAILEGLAMTSRYPVDSACEHGGVLPVSGPELSAAREEQAEVEEKRRDLFSLFKNISKIAFAESVAFVTAQLQKATSPPALGRPEVTFQEAEMAVVLLYELGEGAPEEALKSDSGALGQLAVALMQANLPSARHRLVAMAVLETYVRYSKILQHHQNVIPSAIMTFLDERGMGHPAEDVSTRACYLFARLSKLLRNNLRPFVPTILQSLHPHLSRIATRPLAYSDTLTTMSSNTSAAASGTGRDGGAQRVGAALVDDRLYVFEAVGLLLGQEELPAEEQYAMLTALLQPLREQIDSNLAVRSFNSPGLILQALEAIVRINKGFKTDLCIRARPQLGRMFMVCLETAIQVLHVYPSHKVLRNRFISSVHRLVECLGTAVLPMLPAALEALVTTQVDAPDLTEVLSLTNQLILKFKEAMQGLLQSLLPVLIARLHTVLTAEWEWSGRMAAPAAVVVARAASTTQNGSTVSLEEGRECGELQRSYYSLLHVLVHTGLSRSLLNLPPGILDVAIKAVTQGAATHVDATVRRTCMQILQRLVSDWCGGPTPPSGSPSISTALTPSGMSLQSPQSQAAPLSEETVPGFRSYAIEHFAGGACLVGLMVSGAALFDTRDAATMALIGEAAVSIKMVHGTCGGDQLLSHMCGNVLPSLGCPSELQQQLAYHIRESEAKELKECLRAVMSWRIQSAQQSLQVQPMLRDQMSEGSR</sequence>
<dbReference type="GO" id="GO:0000049">
    <property type="term" value="F:tRNA binding"/>
    <property type="evidence" value="ECO:0007669"/>
    <property type="project" value="UniProtKB-UniRule"/>
</dbReference>
<dbReference type="AlphaFoldDB" id="A0A250XMU3"/>
<feature type="domain" description="Exportin-T C-terminal" evidence="13">
    <location>
        <begin position="365"/>
        <end position="858"/>
    </location>
</feature>
<keyword evidence="7 10" id="KW-0539">Nucleus</keyword>
<dbReference type="GO" id="GO:0005643">
    <property type="term" value="C:nuclear pore"/>
    <property type="evidence" value="ECO:0007669"/>
    <property type="project" value="TreeGrafter"/>
</dbReference>
<keyword evidence="3 10" id="KW-0813">Transport</keyword>
<evidence type="ECO:0000313" key="14">
    <source>
        <dbReference type="EMBL" id="GAX84343.1"/>
    </source>
</evidence>
<evidence type="ECO:0000259" key="13">
    <source>
        <dbReference type="Pfam" id="PF19282"/>
    </source>
</evidence>
<feature type="region of interest" description="Disordered" evidence="11">
    <location>
        <begin position="962"/>
        <end position="992"/>
    </location>
</feature>
<keyword evidence="5 10" id="KW-0820">tRNA-binding</keyword>
<dbReference type="InterPro" id="IPR013598">
    <property type="entry name" value="Exportin-1/Importin-b-like"/>
</dbReference>
<dbReference type="Gene3D" id="1.25.10.10">
    <property type="entry name" value="Leucine-rich Repeat Variant"/>
    <property type="match status" value="1"/>
</dbReference>